<dbReference type="InterPro" id="IPR003702">
    <property type="entry name" value="ActCoA_hydro_N"/>
</dbReference>
<dbReference type="InterPro" id="IPR038460">
    <property type="entry name" value="AcetylCoA_hyd_C_sf"/>
</dbReference>
<dbReference type="RefSeq" id="WP_119088734.1">
    <property type="nucleotide sequence ID" value="NZ_QXIS01000012.1"/>
</dbReference>
<sequence length="432" mass="47184">MQQESWMKKLVSMDEVLGRIMSNDTVVVGMAAAQPQGFLSSLHGIRERVHNVKVISCLLLRDYPFLADVGADTDAPFRMESWYFGNSERELYKKGLVSFIPNNLHNAGREKIQAEPINVFVGTATPPDSHGFMSLSLCLVYEKDMIENADLVVLEINENLPRTFGDTQVHVDDVDLLVQNNAPLLTVPAVQATDVEQRIGENIAQLIDDGATLQIGIGGIPNAIMKFLSGKKHLGIHTEMITDGIVDLVKAGVIDNTQKTLHKGKIVGTFAMGGEALYEFIDENVGVELLRGSYVNDPYVVAQNDHMVSINTSLQVDLTGQVCSESIGYRHYTGTGGQLDMHRGATLSRGGKGIIAMRSSVKNDEISTIVPMLSPGSFVSVPRQDTDYIVTEFGVAHLKGKSVRERALALIAIAHPKFRESLSLEAKKLGVL</sequence>
<dbReference type="SUPFAM" id="SSF100950">
    <property type="entry name" value="NagB/RpiA/CoA transferase-like"/>
    <property type="match status" value="2"/>
</dbReference>
<comment type="caution">
    <text evidence="5">The sequence shown here is derived from an EMBL/GenBank/DDBJ whole genome shotgun (WGS) entry which is preliminary data.</text>
</comment>
<dbReference type="Gene3D" id="3.40.1080.10">
    <property type="entry name" value="Glutaconate Coenzyme A-transferase"/>
    <property type="match status" value="1"/>
</dbReference>
<organism evidence="5 6">
    <name type="scientific">Candidatus Cryosericum terrychapinii</name>
    <dbReference type="NCBI Taxonomy" id="2290919"/>
    <lineage>
        <taxon>Bacteria</taxon>
        <taxon>Pseudomonadati</taxon>
        <taxon>Caldisericota/Cryosericota group</taxon>
        <taxon>Candidatus Cryosericota</taxon>
        <taxon>Candidatus Cryosericia</taxon>
        <taxon>Candidatus Cryosericales</taxon>
        <taxon>Candidatus Cryosericaceae</taxon>
        <taxon>Candidatus Cryosericum</taxon>
    </lineage>
</organism>
<dbReference type="PANTHER" id="PTHR21432">
    <property type="entry name" value="ACETYL-COA HYDROLASE-RELATED"/>
    <property type="match status" value="1"/>
</dbReference>
<comment type="similarity">
    <text evidence="1">Belongs to the acetyl-CoA hydrolase/transferase family.</text>
</comment>
<dbReference type="InterPro" id="IPR037171">
    <property type="entry name" value="NagB/RpiA_transferase-like"/>
</dbReference>
<dbReference type="EMBL" id="QXIS01000012">
    <property type="protein sequence ID" value="RIE06426.1"/>
    <property type="molecule type" value="Genomic_DNA"/>
</dbReference>
<keyword evidence="5" id="KW-0378">Hydrolase</keyword>
<dbReference type="Pfam" id="PF13336">
    <property type="entry name" value="AcetylCoA_hyd_C"/>
    <property type="match status" value="1"/>
</dbReference>
<gene>
    <name evidence="5" type="ORF">SMC7_02130</name>
</gene>
<keyword evidence="2 5" id="KW-0808">Transferase</keyword>
<feature type="domain" description="Acetyl-CoA hydrolase/transferase C-terminal" evidence="4">
    <location>
        <begin position="273"/>
        <end position="425"/>
    </location>
</feature>
<dbReference type="InterPro" id="IPR046433">
    <property type="entry name" value="ActCoA_hydro"/>
</dbReference>
<proteinExistence type="inferred from homology"/>
<dbReference type="PANTHER" id="PTHR21432:SF20">
    <property type="entry name" value="ACETYL-COA HYDROLASE"/>
    <property type="match status" value="1"/>
</dbReference>
<keyword evidence="6" id="KW-1185">Reference proteome</keyword>
<evidence type="ECO:0000259" key="4">
    <source>
        <dbReference type="Pfam" id="PF13336"/>
    </source>
</evidence>
<dbReference type="AlphaFoldDB" id="A0A398CSN6"/>
<dbReference type="Gene3D" id="3.30.750.70">
    <property type="entry name" value="4-hydroxybutyrate coenzyme like domains"/>
    <property type="match status" value="1"/>
</dbReference>
<dbReference type="GO" id="GO:0016787">
    <property type="term" value="F:hydrolase activity"/>
    <property type="evidence" value="ECO:0007669"/>
    <property type="project" value="UniProtKB-KW"/>
</dbReference>
<evidence type="ECO:0000256" key="1">
    <source>
        <dbReference type="ARBA" id="ARBA00009632"/>
    </source>
</evidence>
<dbReference type="InterPro" id="IPR026888">
    <property type="entry name" value="AcetylCoA_hyd_C"/>
</dbReference>
<feature type="domain" description="Acetyl-CoA hydrolase/transferase N-terminal" evidence="3">
    <location>
        <begin position="3"/>
        <end position="181"/>
    </location>
</feature>
<evidence type="ECO:0000313" key="5">
    <source>
        <dbReference type="EMBL" id="RIE06426.1"/>
    </source>
</evidence>
<reference evidence="5 6" key="1">
    <citation type="submission" date="2018-09" db="EMBL/GenBank/DDBJ databases">
        <title>Discovery and Ecogenomic Context for Candidatus Cryosericales, a Global Caldiserica Order Active in Thawing Permafrost.</title>
        <authorList>
            <person name="Martinez M.A."/>
            <person name="Woodcroft B.J."/>
            <person name="Ignacio Espinoza J.C."/>
            <person name="Zayed A."/>
            <person name="Singleton C.M."/>
            <person name="Boyd J."/>
            <person name="Li Y.-F."/>
            <person name="Purvine S."/>
            <person name="Maughan H."/>
            <person name="Hodgkins S.B."/>
            <person name="Anderson D."/>
            <person name="Sederholm M."/>
            <person name="Temperton B."/>
            <person name="Saleska S.R."/>
            <person name="Tyson G.W."/>
            <person name="Rich V.I."/>
        </authorList>
    </citation>
    <scope>NUCLEOTIDE SEQUENCE [LARGE SCALE GENOMIC DNA]</scope>
    <source>
        <strain evidence="5 6">SMC7</strain>
    </source>
</reference>
<dbReference type="OrthoDB" id="9801795at2"/>
<dbReference type="Proteomes" id="UP000266328">
    <property type="component" value="Unassembled WGS sequence"/>
</dbReference>
<name>A0A398CSN6_9BACT</name>
<evidence type="ECO:0000313" key="6">
    <source>
        <dbReference type="Proteomes" id="UP000266328"/>
    </source>
</evidence>
<dbReference type="GO" id="GO:0006083">
    <property type="term" value="P:acetate metabolic process"/>
    <property type="evidence" value="ECO:0007669"/>
    <property type="project" value="InterPro"/>
</dbReference>
<dbReference type="GO" id="GO:0008775">
    <property type="term" value="F:acetate CoA-transferase activity"/>
    <property type="evidence" value="ECO:0007669"/>
    <property type="project" value="InterPro"/>
</dbReference>
<protein>
    <submittedName>
        <fullName evidence="5">Acetyl-CoA hydrolase/transferase family protein</fullName>
    </submittedName>
</protein>
<accession>A0A398CSN6</accession>
<dbReference type="Pfam" id="PF02550">
    <property type="entry name" value="AcetylCoA_hydro"/>
    <property type="match status" value="1"/>
</dbReference>
<evidence type="ECO:0000256" key="2">
    <source>
        <dbReference type="ARBA" id="ARBA00022679"/>
    </source>
</evidence>
<evidence type="ECO:0000259" key="3">
    <source>
        <dbReference type="Pfam" id="PF02550"/>
    </source>
</evidence>
<dbReference type="Gene3D" id="3.40.1080.20">
    <property type="entry name" value="Acetyl-CoA hydrolase/transferase C-terminal domain"/>
    <property type="match status" value="1"/>
</dbReference>